<dbReference type="InterPro" id="IPR050491">
    <property type="entry name" value="AmpC-like"/>
</dbReference>
<keyword evidence="3" id="KW-1185">Reference proteome</keyword>
<dbReference type="EC" id="3.1.1.103" evidence="2"/>
<dbReference type="Gene3D" id="3.40.710.10">
    <property type="entry name" value="DD-peptidase/beta-lactamase superfamily"/>
    <property type="match status" value="1"/>
</dbReference>
<feature type="domain" description="Beta-lactamase-related" evidence="1">
    <location>
        <begin position="48"/>
        <end position="313"/>
    </location>
</feature>
<name>A0ABV1JE87_9ACTN</name>
<evidence type="ECO:0000313" key="3">
    <source>
        <dbReference type="Proteomes" id="UP001487305"/>
    </source>
</evidence>
<sequence>MQFNENKIRKYCKNKSGMMLTLAMHEKGTDTIKSFGNNGIPVAPEYRAYEIGSVSKVVLSTLLAKCVEENMLSLSDTIDQYIDLPPGIVYPSLLQLATHTSGYSDPALFDSFFEAVSWSLSSSKRQFNPFDDFKSDWIVSAIIDASRKPKKGKGRFRYSNFGYSVLGHTLGKALGGSYRDCITSFIENDLGLSVTSCNSGKMDMVHGFKKGNDYGNWEWSEDSAYAPAGCICSNAADMIAFAKMNLYDERSYLTFSHRKQHSDRLLDIGLGWVIEKDDDIVWHNGRTGLFHTFLAFSKSKKRAIALLSNCVNGLSMPEDKLALSILKSD</sequence>
<dbReference type="EMBL" id="JBBNOP010000003">
    <property type="protein sequence ID" value="MEQ3362387.1"/>
    <property type="molecule type" value="Genomic_DNA"/>
</dbReference>
<dbReference type="PANTHER" id="PTHR46825:SF8">
    <property type="entry name" value="BETA-LACTAMASE-RELATED"/>
    <property type="match status" value="1"/>
</dbReference>
<gene>
    <name evidence="2" type="ORF">AAA083_05290</name>
</gene>
<dbReference type="SUPFAM" id="SSF56601">
    <property type="entry name" value="beta-lactamase/transpeptidase-like"/>
    <property type="match status" value="1"/>
</dbReference>
<reference evidence="2 3" key="1">
    <citation type="submission" date="2024-04" db="EMBL/GenBank/DDBJ databases">
        <title>Human intestinal bacterial collection.</title>
        <authorList>
            <person name="Pauvert C."/>
            <person name="Hitch T.C.A."/>
            <person name="Clavel T."/>
        </authorList>
    </citation>
    <scope>NUCLEOTIDE SEQUENCE [LARGE SCALE GENOMIC DNA]</scope>
    <source>
        <strain evidence="2 3">CLA-KB-H42</strain>
    </source>
</reference>
<dbReference type="Pfam" id="PF00144">
    <property type="entry name" value="Beta-lactamase"/>
    <property type="match status" value="1"/>
</dbReference>
<dbReference type="PANTHER" id="PTHR46825">
    <property type="entry name" value="D-ALANYL-D-ALANINE-CARBOXYPEPTIDASE/ENDOPEPTIDASE AMPH"/>
    <property type="match status" value="1"/>
</dbReference>
<keyword evidence="2" id="KW-0378">Hydrolase</keyword>
<evidence type="ECO:0000313" key="2">
    <source>
        <dbReference type="EMBL" id="MEQ3362387.1"/>
    </source>
</evidence>
<dbReference type="Proteomes" id="UP001487305">
    <property type="component" value="Unassembled WGS sequence"/>
</dbReference>
<protein>
    <submittedName>
        <fullName evidence="2">Serine hydrolase domain-containing protein</fullName>
        <ecNumber evidence="2">3.1.1.103</ecNumber>
    </submittedName>
</protein>
<organism evidence="2 3">
    <name type="scientific">Raoultibacter massiliensis</name>
    <dbReference type="NCBI Taxonomy" id="1852371"/>
    <lineage>
        <taxon>Bacteria</taxon>
        <taxon>Bacillati</taxon>
        <taxon>Actinomycetota</taxon>
        <taxon>Coriobacteriia</taxon>
        <taxon>Eggerthellales</taxon>
        <taxon>Eggerthellaceae</taxon>
        <taxon>Raoultibacter</taxon>
    </lineage>
</organism>
<accession>A0ABV1JE87</accession>
<dbReference type="RefSeq" id="WP_349227239.1">
    <property type="nucleotide sequence ID" value="NZ_JBBNOP010000003.1"/>
</dbReference>
<comment type="caution">
    <text evidence="2">The sequence shown here is derived from an EMBL/GenBank/DDBJ whole genome shotgun (WGS) entry which is preliminary data.</text>
</comment>
<dbReference type="InterPro" id="IPR001466">
    <property type="entry name" value="Beta-lactam-related"/>
</dbReference>
<dbReference type="InterPro" id="IPR012338">
    <property type="entry name" value="Beta-lactam/transpept-like"/>
</dbReference>
<evidence type="ECO:0000259" key="1">
    <source>
        <dbReference type="Pfam" id="PF00144"/>
    </source>
</evidence>
<proteinExistence type="predicted"/>
<dbReference type="GO" id="GO:0016787">
    <property type="term" value="F:hydrolase activity"/>
    <property type="evidence" value="ECO:0007669"/>
    <property type="project" value="UniProtKB-KW"/>
</dbReference>